<dbReference type="RefSeq" id="WP_069396859.1">
    <property type="nucleotide sequence ID" value="NZ_JACKUN010000032.1"/>
</dbReference>
<dbReference type="EMBL" id="UEGW01000001">
    <property type="protein sequence ID" value="SRX95363.1"/>
    <property type="molecule type" value="Genomic_DNA"/>
</dbReference>
<dbReference type="AlphaFoldDB" id="A0A1E3TE05"/>
<organism evidence="2 3">
    <name type="scientific">Mycobacterium shimoidei</name>
    <dbReference type="NCBI Taxonomy" id="29313"/>
    <lineage>
        <taxon>Bacteria</taxon>
        <taxon>Bacillati</taxon>
        <taxon>Actinomycetota</taxon>
        <taxon>Actinomycetes</taxon>
        <taxon>Mycobacteriales</taxon>
        <taxon>Mycobacteriaceae</taxon>
        <taxon>Mycobacterium</taxon>
    </lineage>
</organism>
<keyword evidence="1" id="KW-0812">Transmembrane</keyword>
<accession>A0A1E3TE05</accession>
<dbReference type="Proteomes" id="UP000252015">
    <property type="component" value="Unassembled WGS sequence"/>
</dbReference>
<sequence length="137" mass="14962">MERSPVGGQRRGLYAVLSAGALLAGAFIAVGFVDPHNQNSMFPICPFRLLTGWNCPFCGGLRMTHDVLHGDLMAAVTDNVFLLVGLPMLAAWLLLRRHRRKAALPLPVLMTILTVTLAWTVLRNLPGFPLIPTLYTG</sequence>
<evidence type="ECO:0000256" key="1">
    <source>
        <dbReference type="SAM" id="Phobius"/>
    </source>
</evidence>
<proteinExistence type="predicted"/>
<dbReference type="Pfam" id="PF10825">
    <property type="entry name" value="DUF2752"/>
    <property type="match status" value="1"/>
</dbReference>
<evidence type="ECO:0000313" key="2">
    <source>
        <dbReference type="EMBL" id="SRX95363.1"/>
    </source>
</evidence>
<evidence type="ECO:0000313" key="3">
    <source>
        <dbReference type="Proteomes" id="UP000252015"/>
    </source>
</evidence>
<gene>
    <name evidence="2" type="ORF">MSP7336_03632</name>
</gene>
<protein>
    <recommendedName>
        <fullName evidence="4">DUF2752 domain-containing protein</fullName>
    </recommendedName>
</protein>
<dbReference type="OrthoDB" id="5966662at2"/>
<name>A0A1E3TE05_MYCSH</name>
<feature type="transmembrane region" description="Helical" evidence="1">
    <location>
        <begin position="72"/>
        <end position="95"/>
    </location>
</feature>
<evidence type="ECO:0008006" key="4">
    <source>
        <dbReference type="Google" id="ProtNLM"/>
    </source>
</evidence>
<keyword evidence="1" id="KW-1133">Transmembrane helix</keyword>
<feature type="transmembrane region" description="Helical" evidence="1">
    <location>
        <begin position="12"/>
        <end position="33"/>
    </location>
</feature>
<feature type="transmembrane region" description="Helical" evidence="1">
    <location>
        <begin position="102"/>
        <end position="122"/>
    </location>
</feature>
<reference evidence="2 3" key="1">
    <citation type="submission" date="2018-05" db="EMBL/GenBank/DDBJ databases">
        <authorList>
            <consortium name="IHU Genomes"/>
        </authorList>
    </citation>
    <scope>NUCLEOTIDE SEQUENCE [LARGE SCALE GENOMIC DNA]</scope>
    <source>
        <strain evidence="2 3">P7336</strain>
    </source>
</reference>
<keyword evidence="3" id="KW-1185">Reference proteome</keyword>
<dbReference type="STRING" id="29313.BHQ16_14640"/>
<dbReference type="InterPro" id="IPR021215">
    <property type="entry name" value="DUF2752"/>
</dbReference>
<keyword evidence="1" id="KW-0472">Membrane</keyword>